<dbReference type="InterPro" id="IPR011042">
    <property type="entry name" value="6-blade_b-propeller_TolB-like"/>
</dbReference>
<evidence type="ECO:0000313" key="3">
    <source>
        <dbReference type="Proteomes" id="UP000502706"/>
    </source>
</evidence>
<evidence type="ECO:0000256" key="1">
    <source>
        <dbReference type="SAM" id="MobiDB-lite"/>
    </source>
</evidence>
<keyword evidence="3" id="KW-1185">Reference proteome</keyword>
<dbReference type="Proteomes" id="UP000502706">
    <property type="component" value="Chromosome"/>
</dbReference>
<accession>A0A6G8PYI7</accession>
<dbReference type="Gene3D" id="2.120.10.30">
    <property type="entry name" value="TolB, C-terminal domain"/>
    <property type="match status" value="1"/>
</dbReference>
<protein>
    <recommendedName>
        <fullName evidence="4">WD40-like Beta Propeller Repeat</fullName>
    </recommendedName>
</protein>
<organism evidence="2 3">
    <name type="scientific">Rubrobacter marinus</name>
    <dbReference type="NCBI Taxonomy" id="2653852"/>
    <lineage>
        <taxon>Bacteria</taxon>
        <taxon>Bacillati</taxon>
        <taxon>Actinomycetota</taxon>
        <taxon>Rubrobacteria</taxon>
        <taxon>Rubrobacterales</taxon>
        <taxon>Rubrobacteraceae</taxon>
        <taxon>Rubrobacter</taxon>
    </lineage>
</organism>
<sequence length="116" mass="12579">MWSPNGARMMLVSESEASAYREIHVTNLDGTGEVRYTSGNFDRRPSRSPGGKKIVFSRRGSETGQTEIFRGGVDPDWGPISDMVRPTVTSITPAPGSSAGDRTPTTSAIVRDDRAY</sequence>
<evidence type="ECO:0008006" key="4">
    <source>
        <dbReference type="Google" id="ProtNLM"/>
    </source>
</evidence>
<feature type="region of interest" description="Disordered" evidence="1">
    <location>
        <begin position="36"/>
        <end position="116"/>
    </location>
</feature>
<dbReference type="SUPFAM" id="SSF69304">
    <property type="entry name" value="Tricorn protease N-terminal domain"/>
    <property type="match status" value="1"/>
</dbReference>
<dbReference type="EMBL" id="CP045121">
    <property type="protein sequence ID" value="QIN79260.1"/>
    <property type="molecule type" value="Genomic_DNA"/>
</dbReference>
<dbReference type="AlphaFoldDB" id="A0A6G8PYI7"/>
<evidence type="ECO:0000313" key="2">
    <source>
        <dbReference type="EMBL" id="QIN79260.1"/>
    </source>
</evidence>
<dbReference type="KEGG" id="rmar:GBA65_12865"/>
<name>A0A6G8PYI7_9ACTN</name>
<reference evidence="2 3" key="1">
    <citation type="submission" date="2019-10" db="EMBL/GenBank/DDBJ databases">
        <title>Rubrobacter sp nov SCSIO 52915 isolated from a deep-sea sediment in the South China Sea.</title>
        <authorList>
            <person name="Chen R.W."/>
        </authorList>
    </citation>
    <scope>NUCLEOTIDE SEQUENCE [LARGE SCALE GENOMIC DNA]</scope>
    <source>
        <strain evidence="2 3">SCSIO 52915</strain>
    </source>
</reference>
<gene>
    <name evidence="2" type="ORF">GBA65_12865</name>
</gene>
<proteinExistence type="predicted"/>